<evidence type="ECO:0000256" key="14">
    <source>
        <dbReference type="RuleBase" id="RU365096"/>
    </source>
</evidence>
<dbReference type="InterPro" id="IPR011257">
    <property type="entry name" value="DNA_glycosylase"/>
</dbReference>
<dbReference type="GO" id="GO:0000701">
    <property type="term" value="F:purine-specific mismatch base pair DNA N-glycosylase activity"/>
    <property type="evidence" value="ECO:0007669"/>
    <property type="project" value="UniProtKB-EC"/>
</dbReference>
<evidence type="ECO:0000313" key="17">
    <source>
        <dbReference type="Proteomes" id="UP000298636"/>
    </source>
</evidence>
<dbReference type="InterPro" id="IPR000445">
    <property type="entry name" value="HhH_motif"/>
</dbReference>
<organism evidence="16 17">
    <name type="scientific">Buchnera aphidicola</name>
    <name type="common">Stegophylla sp.</name>
    <dbReference type="NCBI Taxonomy" id="2315800"/>
    <lineage>
        <taxon>Bacteria</taxon>
        <taxon>Pseudomonadati</taxon>
        <taxon>Pseudomonadota</taxon>
        <taxon>Gammaproteobacteria</taxon>
        <taxon>Enterobacterales</taxon>
        <taxon>Erwiniaceae</taxon>
        <taxon>Buchnera</taxon>
    </lineage>
</organism>
<dbReference type="PANTHER" id="PTHR42944">
    <property type="entry name" value="ADENINE DNA GLYCOSYLASE"/>
    <property type="match status" value="1"/>
</dbReference>
<proteinExistence type="inferred from homology"/>
<dbReference type="Proteomes" id="UP000298636">
    <property type="component" value="Chromosome"/>
</dbReference>
<dbReference type="InterPro" id="IPR003265">
    <property type="entry name" value="HhH-GPD_domain"/>
</dbReference>
<keyword evidence="9" id="KW-0378">Hydrolase</keyword>
<dbReference type="GO" id="GO:0035485">
    <property type="term" value="F:adenine/guanine mispair binding"/>
    <property type="evidence" value="ECO:0007669"/>
    <property type="project" value="TreeGrafter"/>
</dbReference>
<dbReference type="GO" id="GO:0006284">
    <property type="term" value="P:base-excision repair"/>
    <property type="evidence" value="ECO:0007669"/>
    <property type="project" value="UniProtKB-UniRule"/>
</dbReference>
<dbReference type="InterPro" id="IPR015797">
    <property type="entry name" value="NUDIX_hydrolase-like_dom_sf"/>
</dbReference>
<dbReference type="GO" id="GO:0006298">
    <property type="term" value="P:mismatch repair"/>
    <property type="evidence" value="ECO:0007669"/>
    <property type="project" value="TreeGrafter"/>
</dbReference>
<comment type="catalytic activity">
    <reaction evidence="1 14">
        <text>Hydrolyzes free adenine bases from 7,8-dihydro-8-oxoguanine:adenine mismatched double-stranded DNA, leaving an apurinic site.</text>
        <dbReference type="EC" id="3.2.2.31"/>
    </reaction>
</comment>
<dbReference type="Pfam" id="PF00730">
    <property type="entry name" value="HhH-GPD"/>
    <property type="match status" value="1"/>
</dbReference>
<dbReference type="RefSeq" id="WP_158352089.1">
    <property type="nucleotide sequence ID" value="NZ_CP032998.1"/>
</dbReference>
<dbReference type="Gene3D" id="1.10.1670.10">
    <property type="entry name" value="Helix-hairpin-Helix base-excision DNA repair enzymes (C-terminal)"/>
    <property type="match status" value="1"/>
</dbReference>
<evidence type="ECO:0000256" key="9">
    <source>
        <dbReference type="ARBA" id="ARBA00022801"/>
    </source>
</evidence>
<dbReference type="SUPFAM" id="SSF48150">
    <property type="entry name" value="DNA-glycosylase"/>
    <property type="match status" value="1"/>
</dbReference>
<dbReference type="Gene3D" id="1.10.340.30">
    <property type="entry name" value="Hypothetical protein, domain 2"/>
    <property type="match status" value="1"/>
</dbReference>
<keyword evidence="13 14" id="KW-0326">Glycosidase</keyword>
<keyword evidence="7" id="KW-0479">Metal-binding</keyword>
<dbReference type="OrthoDB" id="9802365at2"/>
<keyword evidence="6" id="KW-0004">4Fe-4S</keyword>
<evidence type="ECO:0000313" key="16">
    <source>
        <dbReference type="EMBL" id="QCI26506.1"/>
    </source>
</evidence>
<dbReference type="PROSITE" id="PS00764">
    <property type="entry name" value="ENDONUCLEASE_III_1"/>
    <property type="match status" value="1"/>
</dbReference>
<dbReference type="Pfam" id="PF14815">
    <property type="entry name" value="NUDIX_4"/>
    <property type="match status" value="1"/>
</dbReference>
<feature type="domain" description="HhH-GPD" evidence="15">
    <location>
        <begin position="39"/>
        <end position="191"/>
    </location>
</feature>
<dbReference type="FunFam" id="1.10.340.30:FF:000002">
    <property type="entry name" value="Adenine DNA glycosylase"/>
    <property type="match status" value="1"/>
</dbReference>
<dbReference type="Gene3D" id="3.90.79.10">
    <property type="entry name" value="Nucleoside Triphosphate Pyrophosphohydrolase"/>
    <property type="match status" value="1"/>
</dbReference>
<comment type="cofactor">
    <cofactor evidence="14">
        <name>[4Fe-4S] cluster</name>
        <dbReference type="ChEBI" id="CHEBI:49883"/>
    </cofactor>
    <text evidence="14">Binds 1 [4Fe-4S] cluster.</text>
</comment>
<evidence type="ECO:0000256" key="6">
    <source>
        <dbReference type="ARBA" id="ARBA00022485"/>
    </source>
</evidence>
<dbReference type="PANTHER" id="PTHR42944:SF1">
    <property type="entry name" value="ADENINE DNA GLYCOSYLASE"/>
    <property type="match status" value="1"/>
</dbReference>
<evidence type="ECO:0000256" key="3">
    <source>
        <dbReference type="ARBA" id="ARBA00008343"/>
    </source>
</evidence>
<dbReference type="InterPro" id="IPR023170">
    <property type="entry name" value="HhH_base_excis_C"/>
</dbReference>
<evidence type="ECO:0000256" key="12">
    <source>
        <dbReference type="ARBA" id="ARBA00023204"/>
    </source>
</evidence>
<evidence type="ECO:0000256" key="4">
    <source>
        <dbReference type="ARBA" id="ARBA00012045"/>
    </source>
</evidence>
<keyword evidence="11" id="KW-0411">Iron-sulfur</keyword>
<dbReference type="GO" id="GO:0046872">
    <property type="term" value="F:metal ion binding"/>
    <property type="evidence" value="ECO:0007669"/>
    <property type="project" value="UniProtKB-UniRule"/>
</dbReference>
<accession>A0A4D6Y947</accession>
<dbReference type="InterPro" id="IPR029119">
    <property type="entry name" value="MutY_C"/>
</dbReference>
<evidence type="ECO:0000256" key="5">
    <source>
        <dbReference type="ARBA" id="ARBA00022023"/>
    </source>
</evidence>
<dbReference type="SUPFAM" id="SSF55811">
    <property type="entry name" value="Nudix"/>
    <property type="match status" value="1"/>
</dbReference>
<evidence type="ECO:0000256" key="10">
    <source>
        <dbReference type="ARBA" id="ARBA00023004"/>
    </source>
</evidence>
<dbReference type="AlphaFoldDB" id="A0A4D6Y947"/>
<dbReference type="Pfam" id="PF00633">
    <property type="entry name" value="HHH"/>
    <property type="match status" value="1"/>
</dbReference>
<evidence type="ECO:0000259" key="15">
    <source>
        <dbReference type="SMART" id="SM00478"/>
    </source>
</evidence>
<dbReference type="GO" id="GO:0032357">
    <property type="term" value="F:oxidized purine DNA binding"/>
    <property type="evidence" value="ECO:0007669"/>
    <property type="project" value="TreeGrafter"/>
</dbReference>
<comment type="function">
    <text evidence="2">Adenine glycosylase active on G-A mispairs. MutY also corrects error-prone DNA synthesis past GO lesions which are due to the oxidatively damaged form of guanine: 7,8-dihydro-8-oxoguanine (8-oxo-dGTP).</text>
</comment>
<keyword evidence="17" id="KW-1185">Reference proteome</keyword>
<evidence type="ECO:0000256" key="7">
    <source>
        <dbReference type="ARBA" id="ARBA00022723"/>
    </source>
</evidence>
<keyword evidence="10 14" id="KW-0408">Iron</keyword>
<dbReference type="SMART" id="SM00478">
    <property type="entry name" value="ENDO3c"/>
    <property type="match status" value="1"/>
</dbReference>
<dbReference type="EC" id="3.2.2.31" evidence="4 14"/>
<evidence type="ECO:0000256" key="11">
    <source>
        <dbReference type="ARBA" id="ARBA00023014"/>
    </source>
</evidence>
<dbReference type="CDD" id="cd00056">
    <property type="entry name" value="ENDO3c"/>
    <property type="match status" value="1"/>
</dbReference>
<protein>
    <recommendedName>
        <fullName evidence="5 14">Adenine DNA glycosylase</fullName>
        <ecNumber evidence="4 14">3.2.2.31</ecNumber>
    </recommendedName>
</protein>
<dbReference type="InterPro" id="IPR004035">
    <property type="entry name" value="Endouclease-III_FeS-bd_BS"/>
</dbReference>
<name>A0A4D6Y947_9GAMM</name>
<keyword evidence="12" id="KW-0234">DNA repair</keyword>
<evidence type="ECO:0000256" key="1">
    <source>
        <dbReference type="ARBA" id="ARBA00000843"/>
    </source>
</evidence>
<dbReference type="NCBIfam" id="TIGR01084">
    <property type="entry name" value="mutY"/>
    <property type="match status" value="1"/>
</dbReference>
<evidence type="ECO:0000256" key="13">
    <source>
        <dbReference type="ARBA" id="ARBA00023295"/>
    </source>
</evidence>
<gene>
    <name evidence="16" type="primary">mutY</name>
    <name evidence="16" type="ORF">D9V79_01775</name>
</gene>
<sequence>MKYWQFSQLIINWYHMYGRKNLPWQIKKTDYHIWISEIMLQQTQVKTVIPYYKKFISTFNTIDKLAQTNLDEILHIWSGLGYYKRAINLHKTAKIIINKYHGYFPNSIIDLIKLPGIGKTTAGAILSLSKNFSFPILDGNVKRILTRFYNLPKNFNKLKHYENKLWHLINMITPIHNANKFNQGMMDLGSLICQYKKPKCHICPLNQNCQYIKNFNNQKTNITKIIKKKIFFYLIIQYKNFVYLERRKNKKIWENLFCFPEFNNIKDINTWLIQNEIKNKNNEKINSIYHQLSHIKLKMKMFKIIIKNKKIFSKNNHYIWYNLYNPPHIGISQPIKKILIYLKKIDQD</sequence>
<dbReference type="GO" id="GO:0034039">
    <property type="term" value="F:8-oxo-7,8-dihydroguanine DNA N-glycosylase activity"/>
    <property type="evidence" value="ECO:0007669"/>
    <property type="project" value="TreeGrafter"/>
</dbReference>
<dbReference type="InterPro" id="IPR044298">
    <property type="entry name" value="MIG/MutY"/>
</dbReference>
<evidence type="ECO:0000256" key="8">
    <source>
        <dbReference type="ARBA" id="ARBA00022763"/>
    </source>
</evidence>
<dbReference type="CDD" id="cd03431">
    <property type="entry name" value="NUDIX_DNA_Glycosylase_C-MutY"/>
    <property type="match status" value="1"/>
</dbReference>
<comment type="similarity">
    <text evidence="3 14">Belongs to the Nth/MutY family.</text>
</comment>
<keyword evidence="8 14" id="KW-0227">DNA damage</keyword>
<reference evidence="16 17" key="1">
    <citation type="submission" date="2018-10" db="EMBL/GenBank/DDBJ databases">
        <title>Comparative functional genomics of the obligate endosymbiont Buchnera aphidicola.</title>
        <authorList>
            <person name="Chong R.A."/>
        </authorList>
    </citation>
    <scope>NUCLEOTIDE SEQUENCE [LARGE SCALE GENOMIC DNA]</scope>
    <source>
        <strain evidence="16 17">Ssp</strain>
    </source>
</reference>
<dbReference type="EMBL" id="CP032998">
    <property type="protein sequence ID" value="QCI26506.1"/>
    <property type="molecule type" value="Genomic_DNA"/>
</dbReference>
<dbReference type="InterPro" id="IPR005760">
    <property type="entry name" value="A/G_AdeGlyc_MutY"/>
</dbReference>
<evidence type="ECO:0000256" key="2">
    <source>
        <dbReference type="ARBA" id="ARBA00002933"/>
    </source>
</evidence>
<dbReference type="GO" id="GO:0051539">
    <property type="term" value="F:4 iron, 4 sulfur cluster binding"/>
    <property type="evidence" value="ECO:0007669"/>
    <property type="project" value="UniProtKB-UniRule"/>
</dbReference>